<dbReference type="Gene3D" id="3.30.70.100">
    <property type="match status" value="1"/>
</dbReference>
<feature type="domain" description="HMA" evidence="2">
    <location>
        <begin position="1"/>
        <end position="65"/>
    </location>
</feature>
<accession>A0A4Q2K0A3</accession>
<dbReference type="CDD" id="cd00371">
    <property type="entry name" value="HMA"/>
    <property type="match status" value="1"/>
</dbReference>
<keyword evidence="4" id="KW-1185">Reference proteome</keyword>
<comment type="caution">
    <text evidence="3">The sequence shown here is derived from an EMBL/GenBank/DDBJ whole genome shotgun (WGS) entry which is preliminary data.</text>
</comment>
<dbReference type="SUPFAM" id="SSF55008">
    <property type="entry name" value="HMA, heavy metal-associated domain"/>
    <property type="match status" value="1"/>
</dbReference>
<gene>
    <name evidence="3" type="ORF">ET524_00270</name>
</gene>
<dbReference type="EMBL" id="SDPW01000001">
    <property type="protein sequence ID" value="RXZ53103.1"/>
    <property type="molecule type" value="Genomic_DNA"/>
</dbReference>
<dbReference type="InterPro" id="IPR017969">
    <property type="entry name" value="Heavy-metal-associated_CS"/>
</dbReference>
<dbReference type="InterPro" id="IPR036163">
    <property type="entry name" value="HMA_dom_sf"/>
</dbReference>
<protein>
    <submittedName>
        <fullName evidence="3">Heavy-metal-associated domain-containing protein</fullName>
    </submittedName>
</protein>
<organism evidence="3 4">
    <name type="scientific">Senegalimassilia faecalis</name>
    <dbReference type="NCBI Taxonomy" id="2509433"/>
    <lineage>
        <taxon>Bacteria</taxon>
        <taxon>Bacillati</taxon>
        <taxon>Actinomycetota</taxon>
        <taxon>Coriobacteriia</taxon>
        <taxon>Coriobacteriales</taxon>
        <taxon>Coriobacteriaceae</taxon>
        <taxon>Senegalimassilia</taxon>
    </lineage>
</organism>
<dbReference type="GO" id="GO:0046872">
    <property type="term" value="F:metal ion binding"/>
    <property type="evidence" value="ECO:0007669"/>
    <property type="project" value="UniProtKB-KW"/>
</dbReference>
<dbReference type="Proteomes" id="UP000293345">
    <property type="component" value="Unassembled WGS sequence"/>
</dbReference>
<proteinExistence type="predicted"/>
<dbReference type="AlphaFoldDB" id="A0A4Q2K0A3"/>
<dbReference type="PROSITE" id="PS01047">
    <property type="entry name" value="HMA_1"/>
    <property type="match status" value="1"/>
</dbReference>
<dbReference type="Pfam" id="PF00403">
    <property type="entry name" value="HMA"/>
    <property type="match status" value="1"/>
</dbReference>
<keyword evidence="1" id="KW-0479">Metal-binding</keyword>
<evidence type="ECO:0000259" key="2">
    <source>
        <dbReference type="PROSITE" id="PS50846"/>
    </source>
</evidence>
<evidence type="ECO:0000256" key="1">
    <source>
        <dbReference type="ARBA" id="ARBA00022723"/>
    </source>
</evidence>
<dbReference type="OrthoDB" id="7068874at2"/>
<reference evidence="3 4" key="1">
    <citation type="submission" date="2019-01" db="EMBL/GenBank/DDBJ databases">
        <title>Senegalimassilia sp. nov. KGMB04484 isolated human feces.</title>
        <authorList>
            <person name="Han K.-I."/>
            <person name="Kim J.-S."/>
            <person name="Lee K.C."/>
            <person name="Suh M.K."/>
            <person name="Eom M.K."/>
            <person name="Lee J.H."/>
            <person name="Park S.-H."/>
            <person name="Kang S.W."/>
            <person name="Park J.-E."/>
            <person name="Oh B.S."/>
            <person name="Yu S.Y."/>
            <person name="Choi S.-H."/>
            <person name="Lee D.H."/>
            <person name="Yoon H."/>
            <person name="Kim B.-Y."/>
            <person name="Lee J.H."/>
            <person name="Lee J.-S."/>
        </authorList>
    </citation>
    <scope>NUCLEOTIDE SEQUENCE [LARGE SCALE GENOMIC DNA]</scope>
    <source>
        <strain evidence="3 4">KGMB04484</strain>
    </source>
</reference>
<evidence type="ECO:0000313" key="3">
    <source>
        <dbReference type="EMBL" id="RXZ53103.1"/>
    </source>
</evidence>
<sequence>MRKTFKLDELDCANCGAKIEAEIKKIDGVNDAKVTFMTQKLMIDADDARFEQILDEAQKAAHKYEPDCDIVR</sequence>
<dbReference type="InterPro" id="IPR006121">
    <property type="entry name" value="HMA_dom"/>
</dbReference>
<name>A0A4Q2K0A3_9ACTN</name>
<dbReference type="PROSITE" id="PS50846">
    <property type="entry name" value="HMA_2"/>
    <property type="match status" value="1"/>
</dbReference>
<evidence type="ECO:0000313" key="4">
    <source>
        <dbReference type="Proteomes" id="UP000293345"/>
    </source>
</evidence>
<dbReference type="RefSeq" id="WP_129422834.1">
    <property type="nucleotide sequence ID" value="NZ_DBFAJO010000025.1"/>
</dbReference>